<organism evidence="1 2">
    <name type="scientific">Mytilus coruscus</name>
    <name type="common">Sea mussel</name>
    <dbReference type="NCBI Taxonomy" id="42192"/>
    <lineage>
        <taxon>Eukaryota</taxon>
        <taxon>Metazoa</taxon>
        <taxon>Spiralia</taxon>
        <taxon>Lophotrochozoa</taxon>
        <taxon>Mollusca</taxon>
        <taxon>Bivalvia</taxon>
        <taxon>Autobranchia</taxon>
        <taxon>Pteriomorphia</taxon>
        <taxon>Mytilida</taxon>
        <taxon>Mytiloidea</taxon>
        <taxon>Mytilidae</taxon>
        <taxon>Mytilinae</taxon>
        <taxon>Mytilus</taxon>
    </lineage>
</organism>
<dbReference type="AlphaFoldDB" id="A0A6J8EDV1"/>
<dbReference type="OrthoDB" id="9974479at2759"/>
<proteinExistence type="predicted"/>
<name>A0A6J8EDV1_MYTCO</name>
<reference evidence="1 2" key="1">
    <citation type="submission" date="2020-06" db="EMBL/GenBank/DDBJ databases">
        <authorList>
            <person name="Li R."/>
            <person name="Bekaert M."/>
        </authorList>
    </citation>
    <scope>NUCLEOTIDE SEQUENCE [LARGE SCALE GENOMIC DNA]</scope>
    <source>
        <strain evidence="2">wild</strain>
    </source>
</reference>
<gene>
    <name evidence="1" type="ORF">MCOR_51102</name>
</gene>
<dbReference type="Proteomes" id="UP000507470">
    <property type="component" value="Unassembled WGS sequence"/>
</dbReference>
<sequence>MIIINDDNITESFPTVVSLMTNRVTICTSDDVPSKIGQPHNHLPEQASINSRKILESVRSRCRTELTPIPSIYDEEITKLRDAPWDAQTLETAQKLSTFERKFRQTTSREPFLQADDGDVNKLLIFTTAENLQQLCTADTIYCDGTFYTAPPIGQIPTTNLEPPPNRRTQTNNHLESWHNKLKKRVKTAHPNIIEIINVFKKEQAANEVKKVQYAAGGKMRGKAKKYREVEERFTTLKENLQNGTTDFIQYGDAASYILKLGN</sequence>
<keyword evidence="2" id="KW-1185">Reference proteome</keyword>
<evidence type="ECO:0000313" key="1">
    <source>
        <dbReference type="EMBL" id="CAC5418680.1"/>
    </source>
</evidence>
<accession>A0A6J8EDV1</accession>
<protein>
    <submittedName>
        <fullName evidence="1">Uncharacterized protein</fullName>
    </submittedName>
</protein>
<evidence type="ECO:0000313" key="2">
    <source>
        <dbReference type="Proteomes" id="UP000507470"/>
    </source>
</evidence>
<dbReference type="EMBL" id="CACVKT020008939">
    <property type="protein sequence ID" value="CAC5418680.1"/>
    <property type="molecule type" value="Genomic_DNA"/>
</dbReference>